<evidence type="ECO:0000259" key="9">
    <source>
        <dbReference type="PROSITE" id="PS50928"/>
    </source>
</evidence>
<protein>
    <submittedName>
        <fullName evidence="10">NitT/TauT family transport system permease protein</fullName>
    </submittedName>
</protein>
<dbReference type="Proteomes" id="UP000184452">
    <property type="component" value="Unassembled WGS sequence"/>
</dbReference>
<feature type="domain" description="ABC transmembrane type-1" evidence="9">
    <location>
        <begin position="85"/>
        <end position="266"/>
    </location>
</feature>
<keyword evidence="3" id="KW-1003">Cell membrane</keyword>
<proteinExistence type="inferred from homology"/>
<dbReference type="PROSITE" id="PS50928">
    <property type="entry name" value="ABC_TM1"/>
    <property type="match status" value="1"/>
</dbReference>
<keyword evidence="4 7" id="KW-0812">Transmembrane</keyword>
<evidence type="ECO:0000256" key="4">
    <source>
        <dbReference type="ARBA" id="ARBA00022692"/>
    </source>
</evidence>
<dbReference type="GO" id="GO:0055085">
    <property type="term" value="P:transmembrane transport"/>
    <property type="evidence" value="ECO:0007669"/>
    <property type="project" value="InterPro"/>
</dbReference>
<dbReference type="Gene3D" id="1.10.3720.10">
    <property type="entry name" value="MetI-like"/>
    <property type="match status" value="1"/>
</dbReference>
<name>A0A1M6W5C0_9ACTN</name>
<evidence type="ECO:0000256" key="1">
    <source>
        <dbReference type="ARBA" id="ARBA00004651"/>
    </source>
</evidence>
<feature type="transmembrane region" description="Helical" evidence="7">
    <location>
        <begin position="92"/>
        <end position="111"/>
    </location>
</feature>
<comment type="similarity">
    <text evidence="7">Belongs to the binding-protein-dependent transport system permease family.</text>
</comment>
<gene>
    <name evidence="10" type="ORF">SAMN05421803_14011</name>
</gene>
<keyword evidence="5 7" id="KW-1133">Transmembrane helix</keyword>
<dbReference type="AlphaFoldDB" id="A0A1M6W5C0"/>
<feature type="region of interest" description="Disordered" evidence="8">
    <location>
        <begin position="1"/>
        <end position="24"/>
    </location>
</feature>
<feature type="transmembrane region" description="Helical" evidence="7">
    <location>
        <begin position="123"/>
        <end position="145"/>
    </location>
</feature>
<organism evidence="10 11">
    <name type="scientific">Nocardiopsis flavescens</name>
    <dbReference type="NCBI Taxonomy" id="758803"/>
    <lineage>
        <taxon>Bacteria</taxon>
        <taxon>Bacillati</taxon>
        <taxon>Actinomycetota</taxon>
        <taxon>Actinomycetes</taxon>
        <taxon>Streptosporangiales</taxon>
        <taxon>Nocardiopsidaceae</taxon>
        <taxon>Nocardiopsis</taxon>
    </lineage>
</organism>
<evidence type="ECO:0000256" key="5">
    <source>
        <dbReference type="ARBA" id="ARBA00022989"/>
    </source>
</evidence>
<evidence type="ECO:0000256" key="6">
    <source>
        <dbReference type="ARBA" id="ARBA00023136"/>
    </source>
</evidence>
<dbReference type="InterPro" id="IPR000515">
    <property type="entry name" value="MetI-like"/>
</dbReference>
<evidence type="ECO:0000256" key="3">
    <source>
        <dbReference type="ARBA" id="ARBA00022475"/>
    </source>
</evidence>
<evidence type="ECO:0000313" key="11">
    <source>
        <dbReference type="Proteomes" id="UP000184452"/>
    </source>
</evidence>
<dbReference type="STRING" id="758803.SAMN05421803_14011"/>
<comment type="subcellular location">
    <subcellularLocation>
        <location evidence="1 7">Cell membrane</location>
        <topology evidence="1 7">Multi-pass membrane protein</topology>
    </subcellularLocation>
</comment>
<dbReference type="PANTHER" id="PTHR30151:SF38">
    <property type="entry name" value="ALIPHATIC SULFONATES TRANSPORT PERMEASE PROTEIN SSUC-RELATED"/>
    <property type="match status" value="1"/>
</dbReference>
<evidence type="ECO:0000256" key="2">
    <source>
        <dbReference type="ARBA" id="ARBA00022448"/>
    </source>
</evidence>
<dbReference type="SUPFAM" id="SSF161098">
    <property type="entry name" value="MetI-like"/>
    <property type="match status" value="1"/>
</dbReference>
<dbReference type="InterPro" id="IPR035906">
    <property type="entry name" value="MetI-like_sf"/>
</dbReference>
<keyword evidence="6 7" id="KW-0472">Membrane</keyword>
<sequence length="282" mass="29851">MSLRTGPGPVRPREPDDAPPPAPAGLRAALRRRQGPLAAAAFLLLLVSGWHLMSLALDSLLVPGADDIAAEIARLVADPGFYADLGVTFQRVALGFALAFAAALAVGIAMGRSPLARRFFEPAVLIGLTVPGLVWALLCVIWFGVDLINPVMAVALSSAPALTLSIHQGTRTTDPQLLEMAHVYRFSAADRLRYLWLPSLAPALFGGARLGLSLAWKVIVLVEIFGMSSGVGSSINREFAAQNVAGVLAWTALFALVMAALEYGVLQGLENRAARWRKVAAV</sequence>
<dbReference type="PANTHER" id="PTHR30151">
    <property type="entry name" value="ALKANE SULFONATE ABC TRANSPORTER-RELATED, MEMBRANE SUBUNIT"/>
    <property type="match status" value="1"/>
</dbReference>
<keyword evidence="2 7" id="KW-0813">Transport</keyword>
<dbReference type="Pfam" id="PF00528">
    <property type="entry name" value="BPD_transp_1"/>
    <property type="match status" value="1"/>
</dbReference>
<reference evidence="10 11" key="1">
    <citation type="submission" date="2016-11" db="EMBL/GenBank/DDBJ databases">
        <authorList>
            <person name="Jaros S."/>
            <person name="Januszkiewicz K."/>
            <person name="Wedrychowicz H."/>
        </authorList>
    </citation>
    <scope>NUCLEOTIDE SEQUENCE [LARGE SCALE GENOMIC DNA]</scope>
    <source>
        <strain evidence="10 11">CGMCC 4.5723</strain>
    </source>
</reference>
<evidence type="ECO:0000256" key="8">
    <source>
        <dbReference type="SAM" id="MobiDB-lite"/>
    </source>
</evidence>
<keyword evidence="11" id="KW-1185">Reference proteome</keyword>
<dbReference type="CDD" id="cd06261">
    <property type="entry name" value="TM_PBP2"/>
    <property type="match status" value="1"/>
</dbReference>
<feature type="transmembrane region" description="Helical" evidence="7">
    <location>
        <begin position="214"/>
        <end position="235"/>
    </location>
</feature>
<dbReference type="GO" id="GO:0005886">
    <property type="term" value="C:plasma membrane"/>
    <property type="evidence" value="ECO:0007669"/>
    <property type="project" value="UniProtKB-SubCell"/>
</dbReference>
<feature type="transmembrane region" description="Helical" evidence="7">
    <location>
        <begin position="37"/>
        <end position="57"/>
    </location>
</feature>
<feature type="transmembrane region" description="Helical" evidence="7">
    <location>
        <begin position="247"/>
        <end position="266"/>
    </location>
</feature>
<evidence type="ECO:0000256" key="7">
    <source>
        <dbReference type="RuleBase" id="RU363032"/>
    </source>
</evidence>
<dbReference type="RefSeq" id="WP_218619606.1">
    <property type="nucleotide sequence ID" value="NZ_FQZK01000040.1"/>
</dbReference>
<dbReference type="EMBL" id="FQZK01000040">
    <property type="protein sequence ID" value="SHK88828.1"/>
    <property type="molecule type" value="Genomic_DNA"/>
</dbReference>
<evidence type="ECO:0000313" key="10">
    <source>
        <dbReference type="EMBL" id="SHK88828.1"/>
    </source>
</evidence>
<accession>A0A1M6W5C0</accession>